<comment type="catalytic activity">
    <reaction evidence="7">
        <text>L-threonyl-[protein] + ATP = O-phospho-L-threonyl-[protein] + ADP + H(+)</text>
        <dbReference type="Rhea" id="RHEA:46608"/>
        <dbReference type="Rhea" id="RHEA-COMP:11060"/>
        <dbReference type="Rhea" id="RHEA-COMP:11605"/>
        <dbReference type="ChEBI" id="CHEBI:15378"/>
        <dbReference type="ChEBI" id="CHEBI:30013"/>
        <dbReference type="ChEBI" id="CHEBI:30616"/>
        <dbReference type="ChEBI" id="CHEBI:61977"/>
        <dbReference type="ChEBI" id="CHEBI:456216"/>
        <dbReference type="EC" id="2.7.11.1"/>
    </reaction>
</comment>
<feature type="compositionally biased region" description="Basic and acidic residues" evidence="9">
    <location>
        <begin position="1013"/>
        <end position="1032"/>
    </location>
</feature>
<dbReference type="SUPFAM" id="SSF56112">
    <property type="entry name" value="Protein kinase-like (PK-like)"/>
    <property type="match status" value="1"/>
</dbReference>
<dbReference type="FunFam" id="1.10.510.10:FF:001814">
    <property type="entry name" value="Serine/threonine-protein kinase sel-5"/>
    <property type="match status" value="1"/>
</dbReference>
<protein>
    <recommendedName>
        <fullName evidence="1">non-specific serine/threonine protein kinase</fullName>
        <ecNumber evidence="1">2.7.11.1</ecNumber>
    </recommendedName>
</protein>
<dbReference type="Pfam" id="PF00069">
    <property type="entry name" value="Pkinase"/>
    <property type="match status" value="1"/>
</dbReference>
<evidence type="ECO:0000256" key="1">
    <source>
        <dbReference type="ARBA" id="ARBA00012513"/>
    </source>
</evidence>
<dbReference type="AlphaFoldDB" id="A0A2G5UEB4"/>
<dbReference type="Gene3D" id="1.10.510.10">
    <property type="entry name" value="Transferase(Phosphotransferase) domain 1"/>
    <property type="match status" value="1"/>
</dbReference>
<evidence type="ECO:0000256" key="9">
    <source>
        <dbReference type="SAM" id="MobiDB-lite"/>
    </source>
</evidence>
<evidence type="ECO:0000256" key="3">
    <source>
        <dbReference type="ARBA" id="ARBA00022679"/>
    </source>
</evidence>
<reference evidence="12" key="1">
    <citation type="submission" date="2017-10" db="EMBL/GenBank/DDBJ databases">
        <title>Rapid genome shrinkage in a self-fertile nematode reveals novel sperm competition proteins.</title>
        <authorList>
            <person name="Yin D."/>
            <person name="Schwarz E.M."/>
            <person name="Thomas C.G."/>
            <person name="Felde R.L."/>
            <person name="Korf I.F."/>
            <person name="Cutter A.D."/>
            <person name="Schartner C.M."/>
            <person name="Ralston E.J."/>
            <person name="Meyer B.J."/>
            <person name="Haag E.S."/>
        </authorList>
    </citation>
    <scope>NUCLEOTIDE SEQUENCE [LARGE SCALE GENOMIC DNA]</scope>
    <source>
        <strain evidence="12">JU1422</strain>
    </source>
</reference>
<feature type="region of interest" description="Disordered" evidence="9">
    <location>
        <begin position="1004"/>
        <end position="1119"/>
    </location>
</feature>
<dbReference type="EMBL" id="PDUG01000003">
    <property type="protein sequence ID" value="PIC37898.1"/>
    <property type="molecule type" value="Genomic_DNA"/>
</dbReference>
<dbReference type="SMART" id="SM00220">
    <property type="entry name" value="S_TKc"/>
    <property type="match status" value="1"/>
</dbReference>
<accession>A0A2G5UEB4</accession>
<keyword evidence="12" id="KW-1185">Reference proteome</keyword>
<evidence type="ECO:0000256" key="4">
    <source>
        <dbReference type="ARBA" id="ARBA00022741"/>
    </source>
</evidence>
<feature type="compositionally biased region" description="Acidic residues" evidence="9">
    <location>
        <begin position="647"/>
        <end position="663"/>
    </location>
</feature>
<keyword evidence="4" id="KW-0547">Nucleotide-binding</keyword>
<dbReference type="GO" id="GO:0005737">
    <property type="term" value="C:cytoplasm"/>
    <property type="evidence" value="ECO:0007669"/>
    <property type="project" value="TreeGrafter"/>
</dbReference>
<dbReference type="OrthoDB" id="2018507at2759"/>
<keyword evidence="3" id="KW-0808">Transferase</keyword>
<dbReference type="EC" id="2.7.11.1" evidence="1"/>
<keyword evidence="5" id="KW-0418">Kinase</keyword>
<evidence type="ECO:0000256" key="8">
    <source>
        <dbReference type="ARBA" id="ARBA00048679"/>
    </source>
</evidence>
<feature type="region of interest" description="Disordered" evidence="9">
    <location>
        <begin position="354"/>
        <end position="386"/>
    </location>
</feature>
<feature type="compositionally biased region" description="Basic and acidic residues" evidence="9">
    <location>
        <begin position="355"/>
        <end position="365"/>
    </location>
</feature>
<evidence type="ECO:0000313" key="11">
    <source>
        <dbReference type="EMBL" id="PIC37898.1"/>
    </source>
</evidence>
<evidence type="ECO:0000256" key="7">
    <source>
        <dbReference type="ARBA" id="ARBA00047899"/>
    </source>
</evidence>
<dbReference type="PANTHER" id="PTHR22967:SF57">
    <property type="entry name" value="AUXILIN, ISOFORM A-RELATED"/>
    <property type="match status" value="1"/>
</dbReference>
<dbReference type="GO" id="GO:0035612">
    <property type="term" value="F:AP-2 adaptor complex binding"/>
    <property type="evidence" value="ECO:0007669"/>
    <property type="project" value="TreeGrafter"/>
</dbReference>
<feature type="compositionally biased region" description="Polar residues" evidence="9">
    <location>
        <begin position="366"/>
        <end position="379"/>
    </location>
</feature>
<proteinExistence type="predicted"/>
<feature type="region of interest" description="Disordered" evidence="9">
    <location>
        <begin position="606"/>
        <end position="775"/>
    </location>
</feature>
<dbReference type="PANTHER" id="PTHR22967">
    <property type="entry name" value="SERINE/THREONINE PROTEIN KINASE"/>
    <property type="match status" value="1"/>
</dbReference>
<feature type="compositionally biased region" description="Acidic residues" evidence="9">
    <location>
        <begin position="760"/>
        <end position="770"/>
    </location>
</feature>
<evidence type="ECO:0000259" key="10">
    <source>
        <dbReference type="PROSITE" id="PS50011"/>
    </source>
</evidence>
<feature type="compositionally biased region" description="Basic and acidic residues" evidence="9">
    <location>
        <begin position="687"/>
        <end position="698"/>
    </location>
</feature>
<dbReference type="InterPro" id="IPR008271">
    <property type="entry name" value="Ser/Thr_kinase_AS"/>
</dbReference>
<feature type="compositionally biased region" description="Basic and acidic residues" evidence="9">
    <location>
        <begin position="729"/>
        <end position="741"/>
    </location>
</feature>
<evidence type="ECO:0000256" key="5">
    <source>
        <dbReference type="ARBA" id="ARBA00022777"/>
    </source>
</evidence>
<dbReference type="GO" id="GO:0045747">
    <property type="term" value="P:positive regulation of Notch signaling pathway"/>
    <property type="evidence" value="ECO:0007669"/>
    <property type="project" value="TreeGrafter"/>
</dbReference>
<dbReference type="GO" id="GO:0005524">
    <property type="term" value="F:ATP binding"/>
    <property type="evidence" value="ECO:0007669"/>
    <property type="project" value="UniProtKB-KW"/>
</dbReference>
<comment type="catalytic activity">
    <reaction evidence="8">
        <text>L-seryl-[protein] + ATP = O-phospho-L-seryl-[protein] + ADP + H(+)</text>
        <dbReference type="Rhea" id="RHEA:17989"/>
        <dbReference type="Rhea" id="RHEA-COMP:9863"/>
        <dbReference type="Rhea" id="RHEA-COMP:11604"/>
        <dbReference type="ChEBI" id="CHEBI:15378"/>
        <dbReference type="ChEBI" id="CHEBI:29999"/>
        <dbReference type="ChEBI" id="CHEBI:30616"/>
        <dbReference type="ChEBI" id="CHEBI:83421"/>
        <dbReference type="ChEBI" id="CHEBI:456216"/>
        <dbReference type="EC" id="2.7.11.1"/>
    </reaction>
</comment>
<feature type="domain" description="Protein kinase" evidence="10">
    <location>
        <begin position="54"/>
        <end position="324"/>
    </location>
</feature>
<feature type="compositionally biased region" description="Polar residues" evidence="9">
    <location>
        <begin position="1095"/>
        <end position="1109"/>
    </location>
</feature>
<comment type="caution">
    <text evidence="11">The sequence shown here is derived from an EMBL/GenBank/DDBJ whole genome shotgun (WGS) entry which is preliminary data.</text>
</comment>
<dbReference type="GO" id="GO:0004674">
    <property type="term" value="F:protein serine/threonine kinase activity"/>
    <property type="evidence" value="ECO:0007669"/>
    <property type="project" value="UniProtKB-KW"/>
</dbReference>
<feature type="compositionally biased region" description="Polar residues" evidence="9">
    <location>
        <begin position="450"/>
        <end position="464"/>
    </location>
</feature>
<evidence type="ECO:0000256" key="2">
    <source>
        <dbReference type="ARBA" id="ARBA00022527"/>
    </source>
</evidence>
<feature type="compositionally biased region" description="Basic and acidic residues" evidence="9">
    <location>
        <begin position="437"/>
        <end position="447"/>
    </location>
</feature>
<name>A0A2G5UEB4_9PELO</name>
<sequence>MEVMKETMPLGLFSSGKAHVLSDEKPAGSKKKEPKQLSENKCKGVTLKLDHTRVTIEKQIAEGGFAIVYIACDRKNNKFALKRQFTKENQKQLDACCREHSFLKQCAGHKNIVEFVDSYVNCLGNGIWECMLLTEYHQRNVLQLMNERISQNQYLTNTEILSIFSDLCEAVSFIHHRPQPIIHRDLKVENVLISSHKSPNYILCDFGSATTQVLSIEKFGAEYVKSEVERNTTMCYRSPEMIDVYSGQVLGLKGDIWALGVLLYRLCYFCVPFEESPLAIQSVNYQFPAQPNISDEAKALIYMLLDIDINRRPSIYQTASLVFEARQRSLPVEIQNKKFSDSTPSIRECIQLMKDGSKPRNKRESSPSCTEAQLSSGLPQTIPQPVSTIPVVSSTVSGTGETSVAPRLRPKAANAVPNVPSISPVPPVVLPNLKFPSKTDESSDVHHRQSFSGEDQLNTRNQESAGPLSCPLVKPAELGFTDLDKPALPRDRAQTDGKRRIPQEADIIFQQQHRRNVSDTSQISRSAFKPYSSQQIISKSSTQVVRSVEDMSNHSAVSDSAEWNPFLAAPFSNNSLSHKHGSESGFKMDDSHFGMVFDEIRRREVPAELDSDTSSIDSRDPFGAAPFDQLTVSTSSSTQPVSLPPAADEDDEQKLISDSDEEDRANSIEIIDIKKKESNNEEDSEIDEQRMNDRRRYSYENIDGVGDDASSDSRGKTDRDDSEEEEDDDSRRGGDTSHDEDSQNTVGSEDGEGGNRPLLEDDGLEDDDDHELISPFSSNVSFPLFIGTSSPHTQNAITNPFLRDEMTPKMVSPLMLSAAPERNPSADDDWDLGDRWTDRRDTVFERPTSQQHNIFAPATLPRQVTPLVCRFKVCNNIVRSLILTQFFLSKFNQIFPKVEALLKYTTIDNIQLPFQPDLPTAAPVSIIPSLSNTSFPEAVRVSEGPTLTEPQIGTLISVGAPSEPPPPPAKKPEIVSFAETTECKTEDNTVFSVTSRKKEKIEKHLKKEKKKEKKEGKKEKIILEEYREKGSTDPETDGSEAEMWTTDGSTTLSKKKKKSTFGLRSSHPSIIANDLQFASPMPPAVKKLSKEKKSSMTGKNASFVNTSFQPEDHDDSNEM</sequence>
<evidence type="ECO:0000313" key="12">
    <source>
        <dbReference type="Proteomes" id="UP000230233"/>
    </source>
</evidence>
<evidence type="ECO:0000256" key="6">
    <source>
        <dbReference type="ARBA" id="ARBA00022840"/>
    </source>
</evidence>
<feature type="region of interest" description="Disordered" evidence="9">
    <location>
        <begin position="433"/>
        <end position="471"/>
    </location>
</feature>
<organism evidence="11 12">
    <name type="scientific">Caenorhabditis nigoni</name>
    <dbReference type="NCBI Taxonomy" id="1611254"/>
    <lineage>
        <taxon>Eukaryota</taxon>
        <taxon>Metazoa</taxon>
        <taxon>Ecdysozoa</taxon>
        <taxon>Nematoda</taxon>
        <taxon>Chromadorea</taxon>
        <taxon>Rhabditida</taxon>
        <taxon>Rhabditina</taxon>
        <taxon>Rhabditomorpha</taxon>
        <taxon>Rhabditoidea</taxon>
        <taxon>Rhabditidae</taxon>
        <taxon>Peloderinae</taxon>
        <taxon>Caenorhabditis</taxon>
    </lineage>
</organism>
<gene>
    <name evidence="11" type="primary">Cni-sel-5</name>
    <name evidence="11" type="synonym">Cnig_chr_III.g10086</name>
    <name evidence="11" type="ORF">B9Z55_010086</name>
</gene>
<dbReference type="GO" id="GO:2000369">
    <property type="term" value="P:regulation of clathrin-dependent endocytosis"/>
    <property type="evidence" value="ECO:0007669"/>
    <property type="project" value="TreeGrafter"/>
</dbReference>
<dbReference type="PROSITE" id="PS00108">
    <property type="entry name" value="PROTEIN_KINASE_ST"/>
    <property type="match status" value="1"/>
</dbReference>
<dbReference type="PROSITE" id="PS50011">
    <property type="entry name" value="PROTEIN_KINASE_DOM"/>
    <property type="match status" value="1"/>
</dbReference>
<keyword evidence="6" id="KW-0067">ATP-binding</keyword>
<dbReference type="InterPro" id="IPR000719">
    <property type="entry name" value="Prot_kinase_dom"/>
</dbReference>
<feature type="compositionally biased region" description="Low complexity" evidence="9">
    <location>
        <begin position="629"/>
        <end position="645"/>
    </location>
</feature>
<dbReference type="InterPro" id="IPR011009">
    <property type="entry name" value="Kinase-like_dom_sf"/>
</dbReference>
<dbReference type="Proteomes" id="UP000230233">
    <property type="component" value="Chromosome III"/>
</dbReference>
<keyword evidence="2" id="KW-0723">Serine/threonine-protein kinase</keyword>
<dbReference type="STRING" id="1611254.A0A2G5UEB4"/>